<proteinExistence type="predicted"/>
<comment type="caution">
    <text evidence="2">The sequence shown here is derived from an EMBL/GenBank/DDBJ whole genome shotgun (WGS) entry which is preliminary data.</text>
</comment>
<keyword evidence="3" id="KW-1185">Reference proteome</keyword>
<keyword evidence="1" id="KW-0472">Membrane</keyword>
<evidence type="ECO:0000313" key="2">
    <source>
        <dbReference type="EMBL" id="RWS28254.1"/>
    </source>
</evidence>
<feature type="transmembrane region" description="Helical" evidence="1">
    <location>
        <begin position="56"/>
        <end position="74"/>
    </location>
</feature>
<feature type="transmembrane region" description="Helical" evidence="1">
    <location>
        <begin position="21"/>
        <end position="44"/>
    </location>
</feature>
<name>A0A443SL50_9ACAR</name>
<keyword evidence="1" id="KW-1133">Transmembrane helix</keyword>
<sequence>MAEESLQHNGNNNKNTRCLKFSLMVCNSFGIVIGVFVVLFGLAYSTVTFPGGYDGNNTAIFASFFILFSFVGYCGAHRLSFWLLLSYALVICGFLSTYLVKWLLKSDVTCLDAKAYAIIFLSGLFLAMMITAFTLSHKVRKMRAASQAAAARDFMQKSSMNTSSNTASTFVSLPKFQNKK</sequence>
<gene>
    <name evidence="2" type="ORF">B4U80_05841</name>
</gene>
<reference evidence="2 3" key="1">
    <citation type="journal article" date="2018" name="Gigascience">
        <title>Genomes of trombidid mites reveal novel predicted allergens and laterally-transferred genes associated with secondary metabolism.</title>
        <authorList>
            <person name="Dong X."/>
            <person name="Chaisiri K."/>
            <person name="Xia D."/>
            <person name="Armstrong S.D."/>
            <person name="Fang Y."/>
            <person name="Donnelly M.J."/>
            <person name="Kadowaki T."/>
            <person name="McGarry J.W."/>
            <person name="Darby A.C."/>
            <person name="Makepeace B.L."/>
        </authorList>
    </citation>
    <scope>NUCLEOTIDE SEQUENCE [LARGE SCALE GENOMIC DNA]</scope>
    <source>
        <strain evidence="2">UoL-UT</strain>
    </source>
</reference>
<dbReference type="Proteomes" id="UP000288716">
    <property type="component" value="Unassembled WGS sequence"/>
</dbReference>
<evidence type="ECO:0000313" key="3">
    <source>
        <dbReference type="Proteomes" id="UP000288716"/>
    </source>
</evidence>
<keyword evidence="1" id="KW-0812">Transmembrane</keyword>
<protein>
    <submittedName>
        <fullName evidence="2">Uncharacterized protein</fullName>
    </submittedName>
</protein>
<feature type="transmembrane region" description="Helical" evidence="1">
    <location>
        <begin position="81"/>
        <end position="104"/>
    </location>
</feature>
<dbReference type="OrthoDB" id="10495962at2759"/>
<organism evidence="2 3">
    <name type="scientific">Leptotrombidium deliense</name>
    <dbReference type="NCBI Taxonomy" id="299467"/>
    <lineage>
        <taxon>Eukaryota</taxon>
        <taxon>Metazoa</taxon>
        <taxon>Ecdysozoa</taxon>
        <taxon>Arthropoda</taxon>
        <taxon>Chelicerata</taxon>
        <taxon>Arachnida</taxon>
        <taxon>Acari</taxon>
        <taxon>Acariformes</taxon>
        <taxon>Trombidiformes</taxon>
        <taxon>Prostigmata</taxon>
        <taxon>Anystina</taxon>
        <taxon>Parasitengona</taxon>
        <taxon>Trombiculoidea</taxon>
        <taxon>Trombiculidae</taxon>
        <taxon>Leptotrombidium</taxon>
    </lineage>
</organism>
<dbReference type="AlphaFoldDB" id="A0A443SL50"/>
<feature type="transmembrane region" description="Helical" evidence="1">
    <location>
        <begin position="116"/>
        <end position="135"/>
    </location>
</feature>
<evidence type="ECO:0000256" key="1">
    <source>
        <dbReference type="SAM" id="Phobius"/>
    </source>
</evidence>
<dbReference type="VEuPathDB" id="VectorBase:LDEU003787"/>
<dbReference type="EMBL" id="NCKV01001485">
    <property type="protein sequence ID" value="RWS28254.1"/>
    <property type="molecule type" value="Genomic_DNA"/>
</dbReference>
<accession>A0A443SL50</accession>